<feature type="domain" description="DUF3600" evidence="2">
    <location>
        <begin position="91"/>
        <end position="189"/>
    </location>
</feature>
<keyword evidence="1" id="KW-1133">Transmembrane helix</keyword>
<dbReference type="Proteomes" id="UP000279446">
    <property type="component" value="Unassembled WGS sequence"/>
</dbReference>
<gene>
    <name evidence="3" type="ORF">EJP82_02845</name>
</gene>
<keyword evidence="4" id="KW-1185">Reference proteome</keyword>
<accession>A0A3S1DYQ1</accession>
<keyword evidence="1" id="KW-0812">Transmembrane</keyword>
<dbReference type="InterPro" id="IPR038267">
    <property type="entry name" value="ECF_sigma_eff"/>
</dbReference>
<evidence type="ECO:0000313" key="4">
    <source>
        <dbReference type="Proteomes" id="UP000279446"/>
    </source>
</evidence>
<keyword evidence="1" id="KW-0472">Membrane</keyword>
<dbReference type="AlphaFoldDB" id="A0A3S1DYQ1"/>
<dbReference type="EMBL" id="RZNY01000002">
    <property type="protein sequence ID" value="RUT48095.1"/>
    <property type="molecule type" value="Genomic_DNA"/>
</dbReference>
<organism evidence="3 4">
    <name type="scientific">Paenibacillus anaericanus</name>
    <dbReference type="NCBI Taxonomy" id="170367"/>
    <lineage>
        <taxon>Bacteria</taxon>
        <taxon>Bacillati</taxon>
        <taxon>Bacillota</taxon>
        <taxon>Bacilli</taxon>
        <taxon>Bacillales</taxon>
        <taxon>Paenibacillaceae</taxon>
        <taxon>Paenibacillus</taxon>
    </lineage>
</organism>
<feature type="transmembrane region" description="Helical" evidence="1">
    <location>
        <begin position="68"/>
        <end position="91"/>
    </location>
</feature>
<evidence type="ECO:0000259" key="2">
    <source>
        <dbReference type="Pfam" id="PF12207"/>
    </source>
</evidence>
<dbReference type="OrthoDB" id="2731598at2"/>
<sequence>MLPYRSYVKNRTTILFLWERWRTFMNLEEELRSALQQKSTELSASPELKERIMNQVTVKQGGKRMKKWMLSSIIVAALLIPTGAFAAYNYLADSIYGSQQNVVQIGGTVEAYEKLESKLQESKQLLSTEEFTVFMSLLKQLGEFNLKIADSEGTLHPDQLSADEQQQYTKLNTSLEPLFNKINEQASSKTNRNPNSVYLDLDLDKAEKVLSEEELAQFVNLFDESKEISVKAVDAKGKFHQDRLSDQDKSRLEQIQEQLQSYLDRLE</sequence>
<reference evidence="3 4" key="1">
    <citation type="submission" date="2018-12" db="EMBL/GenBank/DDBJ databases">
        <authorList>
            <person name="Sun L."/>
            <person name="Chen Z."/>
        </authorList>
    </citation>
    <scope>NUCLEOTIDE SEQUENCE [LARGE SCALE GENOMIC DNA]</scope>
    <source>
        <strain evidence="3 4">DSM 15890</strain>
    </source>
</reference>
<dbReference type="Gene3D" id="1.10.3950.10">
    <property type="entry name" value="putative ecf-type sigma factor negative effector from bacillus cereus"/>
    <property type="match status" value="2"/>
</dbReference>
<name>A0A3S1DYQ1_9BACL</name>
<protein>
    <submittedName>
        <fullName evidence="3">DUF3600 domain-containing protein</fullName>
    </submittedName>
</protein>
<dbReference type="InterPro" id="IPR022019">
    <property type="entry name" value="DUF3600"/>
</dbReference>
<dbReference type="Pfam" id="PF12207">
    <property type="entry name" value="DUF3600"/>
    <property type="match status" value="1"/>
</dbReference>
<evidence type="ECO:0000256" key="1">
    <source>
        <dbReference type="SAM" id="Phobius"/>
    </source>
</evidence>
<proteinExistence type="predicted"/>
<comment type="caution">
    <text evidence="3">The sequence shown here is derived from an EMBL/GenBank/DDBJ whole genome shotgun (WGS) entry which is preliminary data.</text>
</comment>
<evidence type="ECO:0000313" key="3">
    <source>
        <dbReference type="EMBL" id="RUT48095.1"/>
    </source>
</evidence>